<reference evidence="7 8" key="1">
    <citation type="submission" date="2024-01" db="EMBL/GenBank/DDBJ databases">
        <title>Genome assemblies of Stephania.</title>
        <authorList>
            <person name="Yang L."/>
        </authorList>
    </citation>
    <scope>NUCLEOTIDE SEQUENCE [LARGE SCALE GENOMIC DNA]</scope>
    <source>
        <strain evidence="7">QJT</strain>
        <tissue evidence="7">Leaf</tissue>
    </source>
</reference>
<dbReference type="PANTHER" id="PTHR10426">
    <property type="entry name" value="STRICTOSIDINE SYNTHASE-RELATED"/>
    <property type="match status" value="1"/>
</dbReference>
<dbReference type="Pfam" id="PF20067">
    <property type="entry name" value="SSL_N"/>
    <property type="match status" value="1"/>
</dbReference>
<dbReference type="InterPro" id="IPR011042">
    <property type="entry name" value="6-blade_b-propeller_TolB-like"/>
</dbReference>
<organism evidence="7 8">
    <name type="scientific">Stephania japonica</name>
    <dbReference type="NCBI Taxonomy" id="461633"/>
    <lineage>
        <taxon>Eukaryota</taxon>
        <taxon>Viridiplantae</taxon>
        <taxon>Streptophyta</taxon>
        <taxon>Embryophyta</taxon>
        <taxon>Tracheophyta</taxon>
        <taxon>Spermatophyta</taxon>
        <taxon>Magnoliopsida</taxon>
        <taxon>Ranunculales</taxon>
        <taxon>Menispermaceae</taxon>
        <taxon>Menispermoideae</taxon>
        <taxon>Cissampelideae</taxon>
        <taxon>Stephania</taxon>
    </lineage>
</organism>
<keyword evidence="8" id="KW-1185">Reference proteome</keyword>
<evidence type="ECO:0000259" key="6">
    <source>
        <dbReference type="Pfam" id="PF03088"/>
    </source>
</evidence>
<evidence type="ECO:0000313" key="8">
    <source>
        <dbReference type="Proteomes" id="UP001417504"/>
    </source>
</evidence>
<proteinExistence type="inferred from homology"/>
<comment type="subcellular location">
    <subcellularLocation>
        <location evidence="1">Vacuole</location>
    </subcellularLocation>
</comment>
<dbReference type="GO" id="GO:0016787">
    <property type="term" value="F:hydrolase activity"/>
    <property type="evidence" value="ECO:0007669"/>
    <property type="project" value="TreeGrafter"/>
</dbReference>
<evidence type="ECO:0000256" key="4">
    <source>
        <dbReference type="ARBA" id="ARBA00023180"/>
    </source>
</evidence>
<dbReference type="FunFam" id="2.120.10.30:FF:000060">
    <property type="entry name" value="Putative strictosidine synthase"/>
    <property type="match status" value="1"/>
</dbReference>
<feature type="domain" description="Strictosidine synthase conserved region" evidence="6">
    <location>
        <begin position="183"/>
        <end position="270"/>
    </location>
</feature>
<accession>A0AAP0KNH9</accession>
<evidence type="ECO:0000256" key="1">
    <source>
        <dbReference type="ARBA" id="ARBA00004116"/>
    </source>
</evidence>
<keyword evidence="5" id="KW-0732">Signal</keyword>
<evidence type="ECO:0000256" key="2">
    <source>
        <dbReference type="ARBA" id="ARBA00009191"/>
    </source>
</evidence>
<keyword evidence="4" id="KW-0325">Glycoprotein</keyword>
<name>A0AAP0KNH9_9MAGN</name>
<dbReference type="InterPro" id="IPR018119">
    <property type="entry name" value="Strictosidine_synth_cons-reg"/>
</dbReference>
<evidence type="ECO:0000256" key="5">
    <source>
        <dbReference type="SAM" id="SignalP"/>
    </source>
</evidence>
<dbReference type="GO" id="GO:0012505">
    <property type="term" value="C:endomembrane system"/>
    <property type="evidence" value="ECO:0007669"/>
    <property type="project" value="TreeGrafter"/>
</dbReference>
<feature type="chain" id="PRO_5042810613" description="Strictosidine synthase conserved region domain-containing protein" evidence="5">
    <location>
        <begin position="19"/>
        <end position="397"/>
    </location>
</feature>
<evidence type="ECO:0000313" key="7">
    <source>
        <dbReference type="EMBL" id="KAK9154637.1"/>
    </source>
</evidence>
<gene>
    <name evidence="7" type="ORF">Sjap_002117</name>
</gene>
<dbReference type="SUPFAM" id="SSF63829">
    <property type="entry name" value="Calcium-dependent phosphotriesterase"/>
    <property type="match status" value="1"/>
</dbReference>
<feature type="signal peptide" evidence="5">
    <location>
        <begin position="1"/>
        <end position="18"/>
    </location>
</feature>
<dbReference type="GO" id="GO:0005773">
    <property type="term" value="C:vacuole"/>
    <property type="evidence" value="ECO:0007669"/>
    <property type="project" value="UniProtKB-SubCell"/>
</dbReference>
<sequence length="397" mass="44638">MGLSARVVILAVLGLSLALYCGVDPFKHSPIADSPGFAAHRVPLPPWSDVPVERDARNLLQRSEVKFFNEVQGPESLVFDPQGRGPYTGVADGRVLFWDRHSWTDFAYTSNNRSELCSFKPSPLSYLKNEHICGRPLGLRFDKKTGDLYIADAYFGLMKVGPKGGLATSLVTEVEGVPLRFTNDLDMDGEDNIYFTDSSTVYQRRNFLQLVFSGEDSGRLLKYNTVTKESKVLRRNLQFPNGVSMSKDKSFFLFCEGSIGRLSRYWLKGEKAGTSEVFAILPGFPDNVRTNQNGDFWVAVHCRRSMYAYINGLYPRLRTFLLRLPIPAKFHYLMQAGGRLHAIVMKYSPEGKILDVLEDNEGKVVRAVSEVEEKDGKLWLGSVLMPFVAVYQLDSSN</sequence>
<dbReference type="Proteomes" id="UP001417504">
    <property type="component" value="Unassembled WGS sequence"/>
</dbReference>
<evidence type="ECO:0000256" key="3">
    <source>
        <dbReference type="ARBA" id="ARBA00022554"/>
    </source>
</evidence>
<dbReference type="AlphaFoldDB" id="A0AAP0KNH9"/>
<dbReference type="PANTHER" id="PTHR10426:SF106">
    <property type="entry name" value="PROTEIN STRICTOSIDINE SYNTHASE-LIKE 3"/>
    <property type="match status" value="1"/>
</dbReference>
<dbReference type="Pfam" id="PF03088">
    <property type="entry name" value="Str_synth"/>
    <property type="match status" value="1"/>
</dbReference>
<keyword evidence="3" id="KW-0926">Vacuole</keyword>
<dbReference type="EMBL" id="JBBNAE010000001">
    <property type="protein sequence ID" value="KAK9154637.1"/>
    <property type="molecule type" value="Genomic_DNA"/>
</dbReference>
<protein>
    <recommendedName>
        <fullName evidence="6">Strictosidine synthase conserved region domain-containing protein</fullName>
    </recommendedName>
</protein>
<comment type="similarity">
    <text evidence="2">Belongs to the strictosidine synthase family.</text>
</comment>
<comment type="caution">
    <text evidence="7">The sequence shown here is derived from an EMBL/GenBank/DDBJ whole genome shotgun (WGS) entry which is preliminary data.</text>
</comment>
<dbReference type="Gene3D" id="2.120.10.30">
    <property type="entry name" value="TolB, C-terminal domain"/>
    <property type="match status" value="1"/>
</dbReference>